<dbReference type="InterPro" id="IPR013630">
    <property type="entry name" value="Methyltransf_Zn-bd_dom_put"/>
</dbReference>
<dbReference type="RefSeq" id="WP_306996798.1">
    <property type="nucleotide sequence ID" value="NZ_JAUSUT010000001.1"/>
</dbReference>
<dbReference type="Pfam" id="PF13489">
    <property type="entry name" value="Methyltransf_23"/>
    <property type="match status" value="1"/>
</dbReference>
<organism evidence="3 4">
    <name type="scientific">Amycolatopsis thermophila</name>
    <dbReference type="NCBI Taxonomy" id="206084"/>
    <lineage>
        <taxon>Bacteria</taxon>
        <taxon>Bacillati</taxon>
        <taxon>Actinomycetota</taxon>
        <taxon>Actinomycetes</taxon>
        <taxon>Pseudonocardiales</taxon>
        <taxon>Pseudonocardiaceae</taxon>
        <taxon>Amycolatopsis</taxon>
    </lineage>
</organism>
<dbReference type="PANTHER" id="PTHR43861">
    <property type="entry name" value="TRANS-ACONITATE 2-METHYLTRANSFERASE-RELATED"/>
    <property type="match status" value="1"/>
</dbReference>
<dbReference type="InterPro" id="IPR029063">
    <property type="entry name" value="SAM-dependent_MTases_sf"/>
</dbReference>
<accession>A0ABU0F320</accession>
<evidence type="ECO:0000313" key="4">
    <source>
        <dbReference type="Proteomes" id="UP001229651"/>
    </source>
</evidence>
<dbReference type="EMBL" id="JAUSUT010000001">
    <property type="protein sequence ID" value="MDQ0381978.1"/>
    <property type="molecule type" value="Genomic_DNA"/>
</dbReference>
<comment type="caution">
    <text evidence="3">The sequence shown here is derived from an EMBL/GenBank/DDBJ whole genome shotgun (WGS) entry which is preliminary data.</text>
</comment>
<evidence type="ECO:0000259" key="2">
    <source>
        <dbReference type="Pfam" id="PF08484"/>
    </source>
</evidence>
<proteinExistence type="predicted"/>
<dbReference type="Gene3D" id="3.40.50.150">
    <property type="entry name" value="Vaccinia Virus protein VP39"/>
    <property type="match status" value="1"/>
</dbReference>
<evidence type="ECO:0000259" key="1">
    <source>
        <dbReference type="Pfam" id="PF08421"/>
    </source>
</evidence>
<dbReference type="Pfam" id="PF08484">
    <property type="entry name" value="Methyltransf_14"/>
    <property type="match status" value="1"/>
</dbReference>
<dbReference type="PANTHER" id="PTHR43861:SF5">
    <property type="entry name" value="BLL5978 PROTEIN"/>
    <property type="match status" value="1"/>
</dbReference>
<feature type="domain" description="C-methyltransferase" evidence="2">
    <location>
        <begin position="249"/>
        <end position="406"/>
    </location>
</feature>
<dbReference type="Proteomes" id="UP001229651">
    <property type="component" value="Unassembled WGS sequence"/>
</dbReference>
<gene>
    <name evidence="3" type="ORF">FB470_005972</name>
</gene>
<evidence type="ECO:0000313" key="3">
    <source>
        <dbReference type="EMBL" id="MDQ0381978.1"/>
    </source>
</evidence>
<name>A0ABU0F320_9PSEU</name>
<evidence type="ECO:0008006" key="5">
    <source>
        <dbReference type="Google" id="ProtNLM"/>
    </source>
</evidence>
<feature type="domain" description="Methyltransferase putative zinc binding" evidence="1">
    <location>
        <begin position="8"/>
        <end position="69"/>
    </location>
</feature>
<keyword evidence="4" id="KW-1185">Reference proteome</keyword>
<protein>
    <recommendedName>
        <fullName evidence="5">Methyltransferase</fullName>
    </recommendedName>
</protein>
<sequence>MPAEPLSCRLCGSPDLRSVVDLGASPPCESFLAPDQLDAPEPAYPLHLRICPDCLLAQLPPLIDPVETFTEYAYFSSFSSSWLAHAERFVDSAAARLGLGPDSFVVEVASNDGYLLRNVVARGVRCLGIEPSVNVGAAAREAGVPTLTEFLTPETGERVRREHGPADLVVANNVYAHIPDVLGFTRGLRALVADDGWVSIEVQHLLSLIELTQYDTIYHEHFQYYTLASARRALATAGLAVADVELLDTHGGSIRVWARPAEVAGEPSARVTGVLERERAAGLHELSGYAGFARRVGEVRLSLLEFLIGAKRRGERVVGYGAPGKGNTLLNHCGIRPDLLEYTVDRNPYKHGRFTPGTRIPILEPDRIEADRPDYVLVLPWNLRAELTEQLRHIADWGGRLVFAIPELEIVSPEVPEIPALQAVEVN</sequence>
<dbReference type="InterPro" id="IPR038576">
    <property type="entry name" value="Methyltransf_Zn-bd_dom_put_sf"/>
</dbReference>
<dbReference type="InterPro" id="IPR013691">
    <property type="entry name" value="MeTrfase_14"/>
</dbReference>
<dbReference type="Gene3D" id="6.20.50.110">
    <property type="entry name" value="Methyltransferase, zinc-binding domain"/>
    <property type="match status" value="1"/>
</dbReference>
<dbReference type="SUPFAM" id="SSF53335">
    <property type="entry name" value="S-adenosyl-L-methionine-dependent methyltransferases"/>
    <property type="match status" value="1"/>
</dbReference>
<dbReference type="Pfam" id="PF08421">
    <property type="entry name" value="Methyltransf_13"/>
    <property type="match status" value="1"/>
</dbReference>
<dbReference type="Gene3D" id="3.40.50.720">
    <property type="entry name" value="NAD(P)-binding Rossmann-like Domain"/>
    <property type="match status" value="1"/>
</dbReference>
<dbReference type="Gene3D" id="6.10.250.3100">
    <property type="match status" value="1"/>
</dbReference>
<reference evidence="3 4" key="1">
    <citation type="submission" date="2023-07" db="EMBL/GenBank/DDBJ databases">
        <title>Sequencing the genomes of 1000 actinobacteria strains.</title>
        <authorList>
            <person name="Klenk H.-P."/>
        </authorList>
    </citation>
    <scope>NUCLEOTIDE SEQUENCE [LARGE SCALE GENOMIC DNA]</scope>
    <source>
        <strain evidence="3 4">DSM 45805</strain>
    </source>
</reference>